<name>A0A835DT18_TETSI</name>
<dbReference type="InterPro" id="IPR013088">
    <property type="entry name" value="Znf_NHR/GATA"/>
</dbReference>
<dbReference type="SUPFAM" id="SSF57716">
    <property type="entry name" value="Glucocorticoid receptor-like (DNA-binding domain)"/>
    <property type="match status" value="1"/>
</dbReference>
<dbReference type="Pfam" id="PF00320">
    <property type="entry name" value="GATA"/>
    <property type="match status" value="1"/>
</dbReference>
<dbReference type="GO" id="GO:0030154">
    <property type="term" value="P:cell differentiation"/>
    <property type="evidence" value="ECO:0007669"/>
    <property type="project" value="TreeGrafter"/>
</dbReference>
<dbReference type="OMA" id="FESQLCV"/>
<keyword evidence="2" id="KW-0479">Metal-binding</keyword>
<evidence type="ECO:0000256" key="1">
    <source>
        <dbReference type="ARBA" id="ARBA00005694"/>
    </source>
</evidence>
<dbReference type="CDD" id="cd00202">
    <property type="entry name" value="ZnF_GATA"/>
    <property type="match status" value="1"/>
</dbReference>
<dbReference type="EMBL" id="JABCRI010000002">
    <property type="protein sequence ID" value="KAF8411724.1"/>
    <property type="molecule type" value="Genomic_DNA"/>
</dbReference>
<evidence type="ECO:0000256" key="2">
    <source>
        <dbReference type="ARBA" id="ARBA00022723"/>
    </source>
</evidence>
<dbReference type="FunFam" id="3.30.50.10:FF:000038">
    <property type="entry name" value="GATA transcription factor 14"/>
    <property type="match status" value="1"/>
</dbReference>
<dbReference type="GO" id="GO:0008270">
    <property type="term" value="F:zinc ion binding"/>
    <property type="evidence" value="ECO:0007669"/>
    <property type="project" value="UniProtKB-KW"/>
</dbReference>
<dbReference type="Gene3D" id="3.30.50.10">
    <property type="entry name" value="Erythroid Transcription Factor GATA-1, subunit A"/>
    <property type="match status" value="1"/>
</dbReference>
<sequence length="223" mass="25352">MPGLIDISHLIFENIPDVEDDNKVLVSQSGLNHCPSSFEYYSDSPLCIPDDPIEDIELFPNFADCSISLNDCLTIPEHENSFLFNFPTTPRKETEDGGKRLSLKNINGLSIPEIPMKKVRSGRPGRARVWRPLQENENPGKFYYNQIRRCGHCNAEKTPQWRMGPMGPKTLCNACGVRYKSGRLVPEYRPAASPSFNDEMHSNNHKKIMKIMKMKNDIGKGLR</sequence>
<dbReference type="GO" id="GO:0005634">
    <property type="term" value="C:nucleus"/>
    <property type="evidence" value="ECO:0007669"/>
    <property type="project" value="TreeGrafter"/>
</dbReference>
<keyword evidence="5" id="KW-0010">Activator</keyword>
<protein>
    <recommendedName>
        <fullName evidence="7">GATA-type domain-containing protein</fullName>
    </recommendedName>
</protein>
<dbReference type="PROSITE" id="PS00344">
    <property type="entry name" value="GATA_ZN_FINGER_1"/>
    <property type="match status" value="1"/>
</dbReference>
<evidence type="ECO:0000256" key="3">
    <source>
        <dbReference type="ARBA" id="ARBA00022771"/>
    </source>
</evidence>
<comment type="similarity">
    <text evidence="1">Belongs to the type IV zinc-finger family. Class A subfamily.</text>
</comment>
<dbReference type="AlphaFoldDB" id="A0A835DT18"/>
<dbReference type="GO" id="GO:0006355">
    <property type="term" value="P:regulation of DNA-templated transcription"/>
    <property type="evidence" value="ECO:0007669"/>
    <property type="project" value="InterPro"/>
</dbReference>
<dbReference type="PROSITE" id="PS50114">
    <property type="entry name" value="GATA_ZN_FINGER_2"/>
    <property type="match status" value="1"/>
</dbReference>
<proteinExistence type="inferred from homology"/>
<keyword evidence="9" id="KW-1185">Reference proteome</keyword>
<evidence type="ECO:0000256" key="6">
    <source>
        <dbReference type="PROSITE-ProRule" id="PRU00094"/>
    </source>
</evidence>
<evidence type="ECO:0000313" key="8">
    <source>
        <dbReference type="EMBL" id="KAF8411724.1"/>
    </source>
</evidence>
<dbReference type="SMART" id="SM00401">
    <property type="entry name" value="ZnF_GATA"/>
    <property type="match status" value="1"/>
</dbReference>
<dbReference type="GO" id="GO:0043565">
    <property type="term" value="F:sequence-specific DNA binding"/>
    <property type="evidence" value="ECO:0007669"/>
    <property type="project" value="InterPro"/>
</dbReference>
<evidence type="ECO:0000259" key="7">
    <source>
        <dbReference type="PROSITE" id="PS50114"/>
    </source>
</evidence>
<dbReference type="PANTHER" id="PTHR45658">
    <property type="entry name" value="GATA TRANSCRIPTION FACTOR"/>
    <property type="match status" value="1"/>
</dbReference>
<dbReference type="InterPro" id="IPR000679">
    <property type="entry name" value="Znf_GATA"/>
</dbReference>
<comment type="caution">
    <text evidence="8">The sequence shown here is derived from an EMBL/GenBank/DDBJ whole genome shotgun (WGS) entry which is preliminary data.</text>
</comment>
<accession>A0A835DT18</accession>
<keyword evidence="3 6" id="KW-0863">Zinc-finger</keyword>
<organism evidence="8 9">
    <name type="scientific">Tetracentron sinense</name>
    <name type="common">Spur-leaf</name>
    <dbReference type="NCBI Taxonomy" id="13715"/>
    <lineage>
        <taxon>Eukaryota</taxon>
        <taxon>Viridiplantae</taxon>
        <taxon>Streptophyta</taxon>
        <taxon>Embryophyta</taxon>
        <taxon>Tracheophyta</taxon>
        <taxon>Spermatophyta</taxon>
        <taxon>Magnoliopsida</taxon>
        <taxon>Trochodendrales</taxon>
        <taxon>Trochodendraceae</taxon>
        <taxon>Tetracentron</taxon>
    </lineage>
</organism>
<keyword evidence="4" id="KW-0862">Zinc</keyword>
<dbReference type="InterPro" id="IPR051140">
    <property type="entry name" value="GATA_TF"/>
</dbReference>
<gene>
    <name evidence="8" type="ORF">HHK36_004282</name>
</gene>
<evidence type="ECO:0000256" key="5">
    <source>
        <dbReference type="ARBA" id="ARBA00023159"/>
    </source>
</evidence>
<dbReference type="PANTHER" id="PTHR45658:SF46">
    <property type="entry name" value="GATA TRANSCRIPTION FACTOR 4"/>
    <property type="match status" value="1"/>
</dbReference>
<feature type="domain" description="GATA-type" evidence="7">
    <location>
        <begin position="144"/>
        <end position="180"/>
    </location>
</feature>
<reference evidence="8 9" key="1">
    <citation type="submission" date="2020-04" db="EMBL/GenBank/DDBJ databases">
        <title>Plant Genome Project.</title>
        <authorList>
            <person name="Zhang R.-G."/>
        </authorList>
    </citation>
    <scope>NUCLEOTIDE SEQUENCE [LARGE SCALE GENOMIC DNA]</scope>
    <source>
        <strain evidence="8">YNK0</strain>
        <tissue evidence="8">Leaf</tissue>
    </source>
</reference>
<dbReference type="OrthoDB" id="2162994at2759"/>
<evidence type="ECO:0000256" key="4">
    <source>
        <dbReference type="ARBA" id="ARBA00022833"/>
    </source>
</evidence>
<evidence type="ECO:0000313" key="9">
    <source>
        <dbReference type="Proteomes" id="UP000655225"/>
    </source>
</evidence>
<dbReference type="Proteomes" id="UP000655225">
    <property type="component" value="Unassembled WGS sequence"/>
</dbReference>